<dbReference type="Pfam" id="PF03431">
    <property type="entry name" value="RNA_replicase_B"/>
    <property type="match status" value="1"/>
</dbReference>
<reference evidence="10" key="2">
    <citation type="submission" date="2022-07" db="EMBL/GenBank/DDBJ databases">
        <authorList>
            <person name="Chen Y.M."/>
            <person name="Sadiq S."/>
            <person name="Tian J.H."/>
            <person name="Chen X."/>
            <person name="Lin X.D."/>
            <person name="Shen J.J."/>
            <person name="Chen H."/>
            <person name="Hao Z.Y."/>
            <person name="Wille M."/>
            <person name="Zhou Z.C."/>
            <person name="Wu J."/>
            <person name="Li F."/>
            <person name="Wang H.W."/>
            <person name="Yang W.D."/>
            <person name="Xu Q.Y."/>
            <person name="Wang W."/>
            <person name="Gao W.H."/>
            <person name="Holmes E.C."/>
            <person name="Zhang Y.Z."/>
        </authorList>
    </citation>
    <scope>NUCLEOTIDE SEQUENCE</scope>
    <source>
        <strain evidence="10">2698_63430</strain>
    </source>
</reference>
<evidence type="ECO:0000256" key="3">
    <source>
        <dbReference type="ARBA" id="ARBA00022679"/>
    </source>
</evidence>
<accession>A0ABY3SVD5</accession>
<dbReference type="EC" id="2.7.7.48" evidence="1"/>
<organism evidence="10 11">
    <name type="scientific">Leviviridae sp</name>
    <dbReference type="NCBI Taxonomy" id="2027243"/>
    <lineage>
        <taxon>Viruses</taxon>
        <taxon>Riboviria</taxon>
        <taxon>Orthornavirae</taxon>
        <taxon>Lenarviricota</taxon>
        <taxon>Leviviricetes</taxon>
        <taxon>Norzivirales</taxon>
        <taxon>Fiersviridae</taxon>
    </lineage>
</organism>
<dbReference type="PROSITE" id="PS50522">
    <property type="entry name" value="RDRP_PHAGE"/>
    <property type="match status" value="1"/>
</dbReference>
<keyword evidence="4" id="KW-0548">Nucleotidyltransferase</keyword>
<evidence type="ECO:0000256" key="5">
    <source>
        <dbReference type="ARBA" id="ARBA00022741"/>
    </source>
</evidence>
<dbReference type="InterPro" id="IPR007096">
    <property type="entry name" value="RNA-dir_Rpol_cat_phage"/>
</dbReference>
<evidence type="ECO:0000256" key="4">
    <source>
        <dbReference type="ARBA" id="ARBA00022695"/>
    </source>
</evidence>
<keyword evidence="5" id="KW-0547">Nucleotide-binding</keyword>
<evidence type="ECO:0000256" key="1">
    <source>
        <dbReference type="ARBA" id="ARBA00012494"/>
    </source>
</evidence>
<keyword evidence="11" id="KW-1185">Reference proteome</keyword>
<dbReference type="InterPro" id="IPR043502">
    <property type="entry name" value="DNA/RNA_pol_sf"/>
</dbReference>
<evidence type="ECO:0000313" key="10">
    <source>
        <dbReference type="EMBL" id="UJQ85639.1"/>
    </source>
</evidence>
<proteinExistence type="predicted"/>
<keyword evidence="6" id="KW-0693">Viral RNA replication</keyword>
<evidence type="ECO:0000256" key="8">
    <source>
        <dbReference type="ARBA" id="ARBA00048744"/>
    </source>
</evidence>
<name>A0ABY3SVD5_9VIRU</name>
<dbReference type="SUPFAM" id="SSF56672">
    <property type="entry name" value="DNA/RNA polymerases"/>
    <property type="match status" value="1"/>
</dbReference>
<dbReference type="EMBL" id="MZ679731">
    <property type="protein sequence ID" value="UJQ85639.1"/>
    <property type="molecule type" value="Genomic_RNA"/>
</dbReference>
<dbReference type="InterPro" id="IPR005093">
    <property type="entry name" value="RNArep_beta"/>
</dbReference>
<comment type="catalytic activity">
    <reaction evidence="8">
        <text>RNA(n) + a ribonucleoside 5'-triphosphate = RNA(n+1) + diphosphate</text>
        <dbReference type="Rhea" id="RHEA:21248"/>
        <dbReference type="Rhea" id="RHEA-COMP:14527"/>
        <dbReference type="Rhea" id="RHEA-COMP:17342"/>
        <dbReference type="ChEBI" id="CHEBI:33019"/>
        <dbReference type="ChEBI" id="CHEBI:61557"/>
        <dbReference type="ChEBI" id="CHEBI:140395"/>
        <dbReference type="EC" id="2.7.7.48"/>
    </reaction>
</comment>
<evidence type="ECO:0000313" key="11">
    <source>
        <dbReference type="Proteomes" id="UP001058036"/>
    </source>
</evidence>
<dbReference type="Proteomes" id="UP001058036">
    <property type="component" value="Segment"/>
</dbReference>
<keyword evidence="2" id="KW-0696">RNA-directed RNA polymerase</keyword>
<feature type="domain" description="RdRp catalytic" evidence="9">
    <location>
        <begin position="237"/>
        <end position="368"/>
    </location>
</feature>
<evidence type="ECO:0000259" key="9">
    <source>
        <dbReference type="PROSITE" id="PS50522"/>
    </source>
</evidence>
<evidence type="ECO:0000256" key="2">
    <source>
        <dbReference type="ARBA" id="ARBA00022484"/>
    </source>
</evidence>
<keyword evidence="3" id="KW-0808">Transferase</keyword>
<evidence type="ECO:0000256" key="7">
    <source>
        <dbReference type="ARBA" id="ARBA00030248"/>
    </source>
</evidence>
<sequence>MSTLTARLVQACEHDLGMKTPSSMPDARQLSYTEFASQYFLYNLVRKLEPWEEKADVPKEVLQASLEKFVDTEWRCTVINRHGRFYSPIDETKRAFFREAIRLARSWISRTTMDRWPAWSDARYTSGASVETERKQSMSYLKWAGHSQSGAMSATTAALHIVTNYIAPEYGPSWAYARVKRCDHSRFDFVSKTAKAVRFMAMEAEYNMLAQKCVGDCIRGSLLEVGYNLNAQTLNQELARWASISQNQGTVDMSNSSDNHALRLHEMLLPERLWHYCVTTRTPNIAVDGVKHKLEKTASMGNGFIFELQSLIYAGLAHAATQLTGGRESDIAVYGDDIIVSTQTVEPFLELLEYLGMEPNWEKSYWGDTPFRESCGTHWYAGRDVTPFYVKEPLGTLATRFRALNGIDYWSERTGIALPTARRLLIAAIDRRDRVVVPKTWSITSGLHFLCSGCKPPTRRVAHGEIYYRQKALTEPVIDIRDRLDDEVLYRDWLASPPEYYVEPSVFHRLDALRKRRDPRGFVASYGCPRERKAYSSVWDSASCSMLWAEREFRLGDAS</sequence>
<protein>
    <recommendedName>
        <fullName evidence="1">RNA-directed RNA polymerase</fullName>
        <ecNumber evidence="1">2.7.7.48</ecNumber>
    </recommendedName>
    <alternativeName>
        <fullName evidence="7">RNA replicase beta chain</fullName>
    </alternativeName>
</protein>
<reference evidence="10" key="1">
    <citation type="submission" date="2021-05" db="EMBL/GenBank/DDBJ databases">
        <authorList>
            <person name="Chen Y.-M."/>
            <person name="Zhang Y.-Z."/>
        </authorList>
    </citation>
    <scope>NUCLEOTIDE SEQUENCE</scope>
    <source>
        <strain evidence="10">119-k141_45412</strain>
    </source>
</reference>
<evidence type="ECO:0000256" key="6">
    <source>
        <dbReference type="ARBA" id="ARBA00022953"/>
    </source>
</evidence>